<keyword evidence="4" id="KW-1185">Reference proteome</keyword>
<organism evidence="3 4">
    <name type="scientific">Petrolisthes manimaculis</name>
    <dbReference type="NCBI Taxonomy" id="1843537"/>
    <lineage>
        <taxon>Eukaryota</taxon>
        <taxon>Metazoa</taxon>
        <taxon>Ecdysozoa</taxon>
        <taxon>Arthropoda</taxon>
        <taxon>Crustacea</taxon>
        <taxon>Multicrustacea</taxon>
        <taxon>Malacostraca</taxon>
        <taxon>Eumalacostraca</taxon>
        <taxon>Eucarida</taxon>
        <taxon>Decapoda</taxon>
        <taxon>Pleocyemata</taxon>
        <taxon>Anomura</taxon>
        <taxon>Galatheoidea</taxon>
        <taxon>Porcellanidae</taxon>
        <taxon>Petrolisthes</taxon>
    </lineage>
</organism>
<dbReference type="AlphaFoldDB" id="A0AAE1PWT7"/>
<dbReference type="Proteomes" id="UP001292094">
    <property type="component" value="Unassembled WGS sequence"/>
</dbReference>
<proteinExistence type="predicted"/>
<sequence>MRATPAWAPLLLPNLAITHTSPICVKIAHAQADELQVWLCQDCLNVTALAQAVDDHQEPAKPAPGNIVEDLTDLKASTPLHIPRRYCHPVATDLAAHIHSAIQEPTVATWYRLLSYAYKGLYASATTSNNSSKPMAHDSDAPEHPLNQQSLSDRALTRGIRNKCTDRGVS</sequence>
<feature type="region of interest" description="Disordered" evidence="1">
    <location>
        <begin position="128"/>
        <end position="170"/>
    </location>
</feature>
<evidence type="ECO:0000256" key="2">
    <source>
        <dbReference type="SAM" id="SignalP"/>
    </source>
</evidence>
<accession>A0AAE1PWT7</accession>
<gene>
    <name evidence="3" type="ORF">Pmani_012650</name>
</gene>
<dbReference type="EMBL" id="JAWZYT010001043">
    <property type="protein sequence ID" value="KAK4316141.1"/>
    <property type="molecule type" value="Genomic_DNA"/>
</dbReference>
<feature type="chain" id="PRO_5042201116" evidence="2">
    <location>
        <begin position="21"/>
        <end position="170"/>
    </location>
</feature>
<evidence type="ECO:0000313" key="4">
    <source>
        <dbReference type="Proteomes" id="UP001292094"/>
    </source>
</evidence>
<evidence type="ECO:0000313" key="3">
    <source>
        <dbReference type="EMBL" id="KAK4316141.1"/>
    </source>
</evidence>
<evidence type="ECO:0000256" key="1">
    <source>
        <dbReference type="SAM" id="MobiDB-lite"/>
    </source>
</evidence>
<reference evidence="3" key="1">
    <citation type="submission" date="2023-11" db="EMBL/GenBank/DDBJ databases">
        <title>Genome assemblies of two species of porcelain crab, Petrolisthes cinctipes and Petrolisthes manimaculis (Anomura: Porcellanidae).</title>
        <authorList>
            <person name="Angst P."/>
        </authorList>
    </citation>
    <scope>NUCLEOTIDE SEQUENCE</scope>
    <source>
        <strain evidence="3">PB745_02</strain>
        <tissue evidence="3">Gill</tissue>
    </source>
</reference>
<name>A0AAE1PWT7_9EUCA</name>
<feature type="signal peptide" evidence="2">
    <location>
        <begin position="1"/>
        <end position="20"/>
    </location>
</feature>
<protein>
    <submittedName>
        <fullName evidence="3">Uncharacterized protein</fullName>
    </submittedName>
</protein>
<comment type="caution">
    <text evidence="3">The sequence shown here is derived from an EMBL/GenBank/DDBJ whole genome shotgun (WGS) entry which is preliminary data.</text>
</comment>
<keyword evidence="2" id="KW-0732">Signal</keyword>